<name>A0A8X7VJ72_BRACI</name>
<reference evidence="1 2" key="1">
    <citation type="submission" date="2020-02" db="EMBL/GenBank/DDBJ databases">
        <authorList>
            <person name="Ma Q."/>
            <person name="Huang Y."/>
            <person name="Song X."/>
            <person name="Pei D."/>
        </authorList>
    </citation>
    <scope>NUCLEOTIDE SEQUENCE [LARGE SCALE GENOMIC DNA]</scope>
    <source>
        <strain evidence="1">Sxm20200214</strain>
        <tissue evidence="1">Leaf</tissue>
    </source>
</reference>
<protein>
    <submittedName>
        <fullName evidence="1">Uncharacterized protein</fullName>
    </submittedName>
</protein>
<keyword evidence="2" id="KW-1185">Reference proteome</keyword>
<gene>
    <name evidence="1" type="ORF">Bca52824_023858</name>
</gene>
<evidence type="ECO:0000313" key="2">
    <source>
        <dbReference type="Proteomes" id="UP000886595"/>
    </source>
</evidence>
<proteinExistence type="predicted"/>
<dbReference type="EMBL" id="JAAMPC010000005">
    <property type="protein sequence ID" value="KAG2312301.1"/>
    <property type="molecule type" value="Genomic_DNA"/>
</dbReference>
<dbReference type="AlphaFoldDB" id="A0A8X7VJ72"/>
<sequence length="120" mass="13028">MINIVSGILKPELERVDGSVAVALALVQAVSSSSLSYQASVVSSVEAILKVFKEEIITFVHNAHSKPSVEREHTTPPRYTTSKGTTPANPLVVSVNPNDEIPWQILVIIQSLLVLRIVIM</sequence>
<comment type="caution">
    <text evidence="1">The sequence shown here is derived from an EMBL/GenBank/DDBJ whole genome shotgun (WGS) entry which is preliminary data.</text>
</comment>
<accession>A0A8X7VJ72</accession>
<evidence type="ECO:0000313" key="1">
    <source>
        <dbReference type="EMBL" id="KAG2312301.1"/>
    </source>
</evidence>
<dbReference type="Proteomes" id="UP000886595">
    <property type="component" value="Unassembled WGS sequence"/>
</dbReference>
<organism evidence="1 2">
    <name type="scientific">Brassica carinata</name>
    <name type="common">Ethiopian mustard</name>
    <name type="synonym">Abyssinian cabbage</name>
    <dbReference type="NCBI Taxonomy" id="52824"/>
    <lineage>
        <taxon>Eukaryota</taxon>
        <taxon>Viridiplantae</taxon>
        <taxon>Streptophyta</taxon>
        <taxon>Embryophyta</taxon>
        <taxon>Tracheophyta</taxon>
        <taxon>Spermatophyta</taxon>
        <taxon>Magnoliopsida</taxon>
        <taxon>eudicotyledons</taxon>
        <taxon>Gunneridae</taxon>
        <taxon>Pentapetalae</taxon>
        <taxon>rosids</taxon>
        <taxon>malvids</taxon>
        <taxon>Brassicales</taxon>
        <taxon>Brassicaceae</taxon>
        <taxon>Brassiceae</taxon>
        <taxon>Brassica</taxon>
    </lineage>
</organism>